<keyword evidence="6" id="KW-1003">Cell membrane</keyword>
<evidence type="ECO:0000256" key="9">
    <source>
        <dbReference type="ARBA" id="ARBA00022679"/>
    </source>
</evidence>
<dbReference type="InterPro" id="IPR033718">
    <property type="entry name" value="DAGK_prok"/>
</dbReference>
<feature type="transmembrane region" description="Helical" evidence="22">
    <location>
        <begin position="31"/>
        <end position="48"/>
    </location>
</feature>
<evidence type="ECO:0000256" key="11">
    <source>
        <dbReference type="ARBA" id="ARBA00022723"/>
    </source>
</evidence>
<dbReference type="GO" id="GO:0046872">
    <property type="term" value="F:metal ion binding"/>
    <property type="evidence" value="ECO:0007669"/>
    <property type="project" value="UniProtKB-KW"/>
</dbReference>
<evidence type="ECO:0000256" key="5">
    <source>
        <dbReference type="ARBA" id="ARBA00017575"/>
    </source>
</evidence>
<evidence type="ECO:0000256" key="17">
    <source>
        <dbReference type="ARBA" id="ARBA00023098"/>
    </source>
</evidence>
<dbReference type="GO" id="GO:0004143">
    <property type="term" value="F:ATP-dependent diacylglycerol kinase activity"/>
    <property type="evidence" value="ECO:0007669"/>
    <property type="project" value="UniProtKB-EC"/>
</dbReference>
<evidence type="ECO:0000256" key="12">
    <source>
        <dbReference type="ARBA" id="ARBA00022741"/>
    </source>
</evidence>
<protein>
    <recommendedName>
        <fullName evidence="5">Diacylglycerol kinase</fullName>
        <ecNumber evidence="4">2.7.1.107</ecNumber>
    </recommendedName>
    <alternativeName>
        <fullName evidence="21">Diglyceride kinase</fullName>
    </alternativeName>
</protein>
<keyword evidence="14" id="KW-0067">ATP-binding</keyword>
<evidence type="ECO:0000256" key="4">
    <source>
        <dbReference type="ARBA" id="ARBA00012133"/>
    </source>
</evidence>
<comment type="cofactor">
    <cofactor evidence="1">
        <name>Mg(2+)</name>
        <dbReference type="ChEBI" id="CHEBI:18420"/>
    </cofactor>
</comment>
<keyword evidence="11" id="KW-0479">Metal-binding</keyword>
<evidence type="ECO:0000256" key="7">
    <source>
        <dbReference type="ARBA" id="ARBA00022516"/>
    </source>
</evidence>
<dbReference type="PANTHER" id="PTHR34299:SF1">
    <property type="entry name" value="DIACYLGLYCEROL KINASE"/>
    <property type="match status" value="1"/>
</dbReference>
<evidence type="ECO:0000256" key="8">
    <source>
        <dbReference type="ARBA" id="ARBA00022519"/>
    </source>
</evidence>
<evidence type="ECO:0000256" key="22">
    <source>
        <dbReference type="SAM" id="Phobius"/>
    </source>
</evidence>
<evidence type="ECO:0000256" key="14">
    <source>
        <dbReference type="ARBA" id="ARBA00022840"/>
    </source>
</evidence>
<keyword evidence="15" id="KW-0460">Magnesium</keyword>
<proteinExistence type="inferred from homology"/>
<dbReference type="InterPro" id="IPR036945">
    <property type="entry name" value="DAGK_sf"/>
</dbReference>
<comment type="subcellular location">
    <subcellularLocation>
        <location evidence="2">Cell inner membrane</location>
        <topology evidence="2">Multi-pass membrane protein</topology>
    </subcellularLocation>
</comment>
<keyword evidence="13 23" id="KW-0418">Kinase</keyword>
<keyword evidence="20" id="KW-1208">Phospholipid metabolism</keyword>
<dbReference type="AlphaFoldDB" id="A0A1W1CWG7"/>
<dbReference type="Gene3D" id="1.10.287.3610">
    <property type="match status" value="1"/>
</dbReference>
<keyword evidence="7" id="KW-0444">Lipid biosynthesis</keyword>
<dbReference type="GO" id="GO:0005524">
    <property type="term" value="F:ATP binding"/>
    <property type="evidence" value="ECO:0007669"/>
    <property type="project" value="UniProtKB-KW"/>
</dbReference>
<dbReference type="PANTHER" id="PTHR34299">
    <property type="entry name" value="DIACYLGLYCEROL KINASE"/>
    <property type="match status" value="1"/>
</dbReference>
<evidence type="ECO:0000256" key="6">
    <source>
        <dbReference type="ARBA" id="ARBA00022475"/>
    </source>
</evidence>
<feature type="transmembrane region" description="Helical" evidence="22">
    <location>
        <begin position="96"/>
        <end position="120"/>
    </location>
</feature>
<evidence type="ECO:0000256" key="16">
    <source>
        <dbReference type="ARBA" id="ARBA00022989"/>
    </source>
</evidence>
<keyword evidence="18 22" id="KW-0472">Membrane</keyword>
<dbReference type="Pfam" id="PF01219">
    <property type="entry name" value="DAGK_prokar"/>
    <property type="match status" value="1"/>
</dbReference>
<evidence type="ECO:0000256" key="1">
    <source>
        <dbReference type="ARBA" id="ARBA00001946"/>
    </source>
</evidence>
<keyword evidence="10 22" id="KW-0812">Transmembrane</keyword>
<dbReference type="InterPro" id="IPR000829">
    <property type="entry name" value="DAGK"/>
</dbReference>
<keyword evidence="9 23" id="KW-0808">Transferase</keyword>
<evidence type="ECO:0000313" key="23">
    <source>
        <dbReference type="EMBL" id="SFV69991.1"/>
    </source>
</evidence>
<keyword evidence="12" id="KW-0547">Nucleotide-binding</keyword>
<evidence type="ECO:0000256" key="19">
    <source>
        <dbReference type="ARBA" id="ARBA00023209"/>
    </source>
</evidence>
<evidence type="ECO:0000256" key="3">
    <source>
        <dbReference type="ARBA" id="ARBA00005967"/>
    </source>
</evidence>
<dbReference type="GO" id="GO:0006654">
    <property type="term" value="P:phosphatidic acid biosynthetic process"/>
    <property type="evidence" value="ECO:0007669"/>
    <property type="project" value="InterPro"/>
</dbReference>
<keyword evidence="8" id="KW-0997">Cell inner membrane</keyword>
<accession>A0A1W1CWG7</accession>
<dbReference type="EMBL" id="FPHF01000119">
    <property type="protein sequence ID" value="SFV69991.1"/>
    <property type="molecule type" value="Genomic_DNA"/>
</dbReference>
<evidence type="ECO:0000256" key="13">
    <source>
        <dbReference type="ARBA" id="ARBA00022777"/>
    </source>
</evidence>
<dbReference type="EC" id="2.7.1.107" evidence="4"/>
<evidence type="ECO:0000256" key="15">
    <source>
        <dbReference type="ARBA" id="ARBA00022842"/>
    </source>
</evidence>
<sequence>MKLNKPKHNLFRNGGYAVEGFIDIVKNETSFKWQLLMLVVMGTLSWSLPIEFAYSAILFISLFIPVFSEVINSAIERVVDLVTQDYHILAKQAKDVGATIVLLSLIITTLIWLSVLALAYEIV</sequence>
<name>A0A1W1CWG7_9ZZZZ</name>
<organism evidence="23">
    <name type="scientific">hydrothermal vent metagenome</name>
    <dbReference type="NCBI Taxonomy" id="652676"/>
    <lineage>
        <taxon>unclassified sequences</taxon>
        <taxon>metagenomes</taxon>
        <taxon>ecological metagenomes</taxon>
    </lineage>
</organism>
<evidence type="ECO:0000256" key="18">
    <source>
        <dbReference type="ARBA" id="ARBA00023136"/>
    </source>
</evidence>
<comment type="similarity">
    <text evidence="3">Belongs to the bacterial diacylglycerol kinase family.</text>
</comment>
<dbReference type="GO" id="GO:0005886">
    <property type="term" value="C:plasma membrane"/>
    <property type="evidence" value="ECO:0007669"/>
    <property type="project" value="UniProtKB-SubCell"/>
</dbReference>
<evidence type="ECO:0000256" key="10">
    <source>
        <dbReference type="ARBA" id="ARBA00022692"/>
    </source>
</evidence>
<keyword evidence="19" id="KW-0594">Phospholipid biosynthesis</keyword>
<keyword evidence="16 22" id="KW-1133">Transmembrane helix</keyword>
<dbReference type="PROSITE" id="PS01069">
    <property type="entry name" value="DAGK_PROKAR"/>
    <property type="match status" value="1"/>
</dbReference>
<evidence type="ECO:0000256" key="2">
    <source>
        <dbReference type="ARBA" id="ARBA00004429"/>
    </source>
</evidence>
<evidence type="ECO:0000256" key="21">
    <source>
        <dbReference type="ARBA" id="ARBA00031546"/>
    </source>
</evidence>
<evidence type="ECO:0000256" key="20">
    <source>
        <dbReference type="ARBA" id="ARBA00023264"/>
    </source>
</evidence>
<gene>
    <name evidence="23" type="ORF">MNB_SM-4-597</name>
</gene>
<reference evidence="23" key="1">
    <citation type="submission" date="2016-10" db="EMBL/GenBank/DDBJ databases">
        <authorList>
            <person name="de Groot N.N."/>
        </authorList>
    </citation>
    <scope>NUCLEOTIDE SEQUENCE</scope>
</reference>
<keyword evidence="17" id="KW-0443">Lipid metabolism</keyword>
<dbReference type="CDD" id="cd14264">
    <property type="entry name" value="DAGK_IM"/>
    <property type="match status" value="1"/>
</dbReference>